<dbReference type="EMBL" id="MT144142">
    <property type="protein sequence ID" value="QJA49552.1"/>
    <property type="molecule type" value="Genomic_DNA"/>
</dbReference>
<protein>
    <submittedName>
        <fullName evidence="1">Uncharacterized protein</fullName>
    </submittedName>
</protein>
<name>A0A6H1ZQ14_9ZZZZ</name>
<reference evidence="1" key="1">
    <citation type="submission" date="2020-03" db="EMBL/GenBank/DDBJ databases">
        <title>The deep terrestrial virosphere.</title>
        <authorList>
            <person name="Holmfeldt K."/>
            <person name="Nilsson E."/>
            <person name="Simone D."/>
            <person name="Lopez-Fernandez M."/>
            <person name="Wu X."/>
            <person name="de Brujin I."/>
            <person name="Lundin D."/>
            <person name="Andersson A."/>
            <person name="Bertilsson S."/>
            <person name="Dopson M."/>
        </authorList>
    </citation>
    <scope>NUCLEOTIDE SEQUENCE</scope>
    <source>
        <strain evidence="1">TM448A01404</strain>
    </source>
</reference>
<dbReference type="InterPro" id="IPR017853">
    <property type="entry name" value="GH"/>
</dbReference>
<proteinExistence type="predicted"/>
<gene>
    <name evidence="1" type="ORF">TM448A01404_0006</name>
</gene>
<evidence type="ECO:0000313" key="1">
    <source>
        <dbReference type="EMBL" id="QJA49552.1"/>
    </source>
</evidence>
<organism evidence="1">
    <name type="scientific">viral metagenome</name>
    <dbReference type="NCBI Taxonomy" id="1070528"/>
    <lineage>
        <taxon>unclassified sequences</taxon>
        <taxon>metagenomes</taxon>
        <taxon>organismal metagenomes</taxon>
    </lineage>
</organism>
<dbReference type="AlphaFoldDB" id="A0A6H1ZQ14"/>
<dbReference type="SUPFAM" id="SSF51445">
    <property type="entry name" value="(Trans)glycosidases"/>
    <property type="match status" value="1"/>
</dbReference>
<sequence>MKTKAALGLQGSNLDLDEAIALGVQYFLLLAPEGIIGGDIQRLIDLCWVAGTYALFIIRFYSPDRMGMTAPKAAQADYEWMLAHTTPEQREHIIAVIPANELNLACEHQDGKVYGDYWSTYNGYRTIDGWLVSWAEVWKQMAATHGWKPEIWWPALAPGHQPAQGTATWYSSIIEGPPPESEYELLRTSMTAYDAIGIHVYGPISDEWTGSGRLARIVDKLQLPGFGNKPMHVTEVNQVNFAQFLAFASVVGIEISIWFLWVSAAEDHRPWNLRGSPYIAGLKEYIAEEGETPMPTPTGDLAHIIWDDAYQWRDKPKPKGFNPNTAIGSYIEMAPGDTGAALTCEFDDPTGRFRCVKCALSLVIADKRNWYTNCAANEEELREILQRWGYYPKV</sequence>
<accession>A0A6H1ZQ14</accession>